<name>A0A6J4HAS8_9ACTN</name>
<organism evidence="2">
    <name type="scientific">uncultured Acidimicrobiales bacterium</name>
    <dbReference type="NCBI Taxonomy" id="310071"/>
    <lineage>
        <taxon>Bacteria</taxon>
        <taxon>Bacillati</taxon>
        <taxon>Actinomycetota</taxon>
        <taxon>Acidimicrobiia</taxon>
        <taxon>Acidimicrobiales</taxon>
        <taxon>environmental samples</taxon>
    </lineage>
</organism>
<proteinExistence type="predicted"/>
<dbReference type="Gene3D" id="3.90.1200.10">
    <property type="match status" value="1"/>
</dbReference>
<gene>
    <name evidence="2" type="ORF">AVDCRST_MAG50-295</name>
</gene>
<evidence type="ECO:0000259" key="1">
    <source>
        <dbReference type="Pfam" id="PF01636"/>
    </source>
</evidence>
<evidence type="ECO:0000313" key="2">
    <source>
        <dbReference type="EMBL" id="CAA9217086.1"/>
    </source>
</evidence>
<reference evidence="2" key="1">
    <citation type="submission" date="2020-02" db="EMBL/GenBank/DDBJ databases">
        <authorList>
            <person name="Meier V. D."/>
        </authorList>
    </citation>
    <scope>NUCLEOTIDE SEQUENCE</scope>
    <source>
        <strain evidence="2">AVDCRST_MAG50</strain>
    </source>
</reference>
<protein>
    <recommendedName>
        <fullName evidence="1">Aminoglycoside phosphotransferase domain-containing protein</fullName>
    </recommendedName>
</protein>
<dbReference type="SUPFAM" id="SSF56112">
    <property type="entry name" value="Protein kinase-like (PK-like)"/>
    <property type="match status" value="1"/>
</dbReference>
<dbReference type="AlphaFoldDB" id="A0A6J4HAS8"/>
<dbReference type="PANTHER" id="PTHR21310">
    <property type="entry name" value="AMINOGLYCOSIDE PHOSPHOTRANSFERASE-RELATED-RELATED"/>
    <property type="match status" value="1"/>
</dbReference>
<dbReference type="Pfam" id="PF01636">
    <property type="entry name" value="APH"/>
    <property type="match status" value="1"/>
</dbReference>
<dbReference type="EMBL" id="CADCTF010000018">
    <property type="protein sequence ID" value="CAA9217086.1"/>
    <property type="molecule type" value="Genomic_DNA"/>
</dbReference>
<sequence length="321" mass="35609">MPSSTARARRALSQWDLVEDFGIERTALGTMNEVFVVGRTRQSPQLILRGHRHLDPRLVAFEHEVMATALRAGTPAPRSIRTRDGTRFATLEGRHWSLLEWLPGEHAGRGHTTVSQAASMGEALGVVHAGLAALPCDASASDARETTETTVERIGHLLRTLGSLEVKGPDEHAAESWLRGQRAWLEHCGDAPLPERGDSQVIHGDYHDANVLFRGDAISGIIDWDKAGVGSPGGEVIRAIHLSFGLEAHVSRAFLDGYRRHRTMTTEDLDAAAVRYGYGRDRSIWLLDELYTSGNERLRRLVNRQPFLPFARSWDALRTHL</sequence>
<accession>A0A6J4HAS8</accession>
<dbReference type="Gene3D" id="3.30.200.20">
    <property type="entry name" value="Phosphorylase Kinase, domain 1"/>
    <property type="match status" value="1"/>
</dbReference>
<dbReference type="InterPro" id="IPR002575">
    <property type="entry name" value="Aminoglycoside_PTrfase"/>
</dbReference>
<feature type="domain" description="Aminoglycoside phosphotransferase" evidence="1">
    <location>
        <begin position="27"/>
        <end position="260"/>
    </location>
</feature>
<dbReference type="InterPro" id="IPR011009">
    <property type="entry name" value="Kinase-like_dom_sf"/>
</dbReference>
<dbReference type="InterPro" id="IPR051678">
    <property type="entry name" value="AGP_Transferase"/>
</dbReference>